<keyword evidence="4" id="KW-1185">Reference proteome</keyword>
<protein>
    <submittedName>
        <fullName evidence="3">Antibiotic biosynthesis monooxygenase</fullName>
    </submittedName>
</protein>
<dbReference type="AlphaFoldDB" id="A0A931BC87"/>
<dbReference type="InterPro" id="IPR011008">
    <property type="entry name" value="Dimeric_a/b-barrel"/>
</dbReference>
<dbReference type="InterPro" id="IPR007138">
    <property type="entry name" value="ABM_dom"/>
</dbReference>
<dbReference type="EMBL" id="JADPRT010000009">
    <property type="protein sequence ID" value="MBF9070770.1"/>
    <property type="molecule type" value="Genomic_DNA"/>
</dbReference>
<feature type="compositionally biased region" description="Basic and acidic residues" evidence="1">
    <location>
        <begin position="100"/>
        <end position="113"/>
    </location>
</feature>
<organism evidence="3 4">
    <name type="scientific">Streptacidiphilus fuscans</name>
    <dbReference type="NCBI Taxonomy" id="2789292"/>
    <lineage>
        <taxon>Bacteria</taxon>
        <taxon>Bacillati</taxon>
        <taxon>Actinomycetota</taxon>
        <taxon>Actinomycetes</taxon>
        <taxon>Kitasatosporales</taxon>
        <taxon>Streptomycetaceae</taxon>
        <taxon>Streptacidiphilus</taxon>
    </lineage>
</organism>
<evidence type="ECO:0000259" key="2">
    <source>
        <dbReference type="PROSITE" id="PS51725"/>
    </source>
</evidence>
<feature type="domain" description="ABM" evidence="2">
    <location>
        <begin position="2"/>
        <end position="93"/>
    </location>
</feature>
<keyword evidence="3" id="KW-0503">Monooxygenase</keyword>
<comment type="caution">
    <text evidence="3">The sequence shown here is derived from an EMBL/GenBank/DDBJ whole genome shotgun (WGS) entry which is preliminary data.</text>
</comment>
<dbReference type="Gene3D" id="3.30.70.100">
    <property type="match status" value="1"/>
</dbReference>
<proteinExistence type="predicted"/>
<sequence>MITCTTVLNVNEGSEEPFEKLLGELVANVLANEPGTPLFQFVRSLTVPRRYLVVEQYVDEEALARHSATEYLKVFVPAMLPLLAADPELHSYVPVPAGDPTRKTTDNQDRGLT</sequence>
<dbReference type="RefSeq" id="WP_196195929.1">
    <property type="nucleotide sequence ID" value="NZ_JADPRT010000009.1"/>
</dbReference>
<accession>A0A931BC87</accession>
<gene>
    <name evidence="3" type="ORF">I2501_22390</name>
</gene>
<dbReference type="Pfam" id="PF03992">
    <property type="entry name" value="ABM"/>
    <property type="match status" value="1"/>
</dbReference>
<keyword evidence="3" id="KW-0560">Oxidoreductase</keyword>
<evidence type="ECO:0000313" key="4">
    <source>
        <dbReference type="Proteomes" id="UP000657385"/>
    </source>
</evidence>
<evidence type="ECO:0000256" key="1">
    <source>
        <dbReference type="SAM" id="MobiDB-lite"/>
    </source>
</evidence>
<dbReference type="SUPFAM" id="SSF54909">
    <property type="entry name" value="Dimeric alpha+beta barrel"/>
    <property type="match status" value="1"/>
</dbReference>
<reference evidence="3" key="1">
    <citation type="submission" date="2020-11" db="EMBL/GenBank/DDBJ databases">
        <title>Isolation and identification of active actinomycetes.</title>
        <authorList>
            <person name="Yu B."/>
        </authorList>
    </citation>
    <scope>NUCLEOTIDE SEQUENCE</scope>
    <source>
        <strain evidence="3">NEAU-YB345</strain>
    </source>
</reference>
<evidence type="ECO:0000313" key="3">
    <source>
        <dbReference type="EMBL" id="MBF9070770.1"/>
    </source>
</evidence>
<dbReference type="Proteomes" id="UP000657385">
    <property type="component" value="Unassembled WGS sequence"/>
</dbReference>
<dbReference type="GO" id="GO:0004497">
    <property type="term" value="F:monooxygenase activity"/>
    <property type="evidence" value="ECO:0007669"/>
    <property type="project" value="UniProtKB-KW"/>
</dbReference>
<dbReference type="PROSITE" id="PS51725">
    <property type="entry name" value="ABM"/>
    <property type="match status" value="1"/>
</dbReference>
<name>A0A931BC87_9ACTN</name>
<feature type="region of interest" description="Disordered" evidence="1">
    <location>
        <begin position="93"/>
        <end position="113"/>
    </location>
</feature>